<reference evidence="2 3" key="1">
    <citation type="submission" date="2019-05" db="EMBL/GenBank/DDBJ databases">
        <authorList>
            <person name="Lee S.D."/>
        </authorList>
    </citation>
    <scope>NUCLEOTIDE SEQUENCE [LARGE SCALE GENOMIC DNA]</scope>
    <source>
        <strain evidence="2 3">YC2-7</strain>
    </source>
</reference>
<evidence type="ECO:0008006" key="4">
    <source>
        <dbReference type="Google" id="ProtNLM"/>
    </source>
</evidence>
<dbReference type="EMBL" id="VCQU01000005">
    <property type="protein sequence ID" value="NMN96535.1"/>
    <property type="molecule type" value="Genomic_DNA"/>
</dbReference>
<organism evidence="2 3">
    <name type="scientific">Antrihabitans stalactiti</name>
    <dbReference type="NCBI Taxonomy" id="2584121"/>
    <lineage>
        <taxon>Bacteria</taxon>
        <taxon>Bacillati</taxon>
        <taxon>Actinomycetota</taxon>
        <taxon>Actinomycetes</taxon>
        <taxon>Mycobacteriales</taxon>
        <taxon>Nocardiaceae</taxon>
        <taxon>Antrihabitans</taxon>
    </lineage>
</organism>
<dbReference type="RefSeq" id="WP_169588557.1">
    <property type="nucleotide sequence ID" value="NZ_VCQU01000005.1"/>
</dbReference>
<keyword evidence="3" id="KW-1185">Reference proteome</keyword>
<dbReference type="AlphaFoldDB" id="A0A848KCG7"/>
<proteinExistence type="predicted"/>
<feature type="transmembrane region" description="Helical" evidence="1">
    <location>
        <begin position="45"/>
        <end position="64"/>
    </location>
</feature>
<evidence type="ECO:0000256" key="1">
    <source>
        <dbReference type="SAM" id="Phobius"/>
    </source>
</evidence>
<gene>
    <name evidence="2" type="ORF">FGL95_15955</name>
</gene>
<evidence type="ECO:0000313" key="3">
    <source>
        <dbReference type="Proteomes" id="UP000535543"/>
    </source>
</evidence>
<dbReference type="Proteomes" id="UP000535543">
    <property type="component" value="Unassembled WGS sequence"/>
</dbReference>
<comment type="caution">
    <text evidence="2">The sequence shown here is derived from an EMBL/GenBank/DDBJ whole genome shotgun (WGS) entry which is preliminary data.</text>
</comment>
<accession>A0A848KCG7</accession>
<keyword evidence="1" id="KW-1133">Transmembrane helix</keyword>
<evidence type="ECO:0000313" key="2">
    <source>
        <dbReference type="EMBL" id="NMN96535.1"/>
    </source>
</evidence>
<protein>
    <recommendedName>
        <fullName evidence="4">PH domain-containing protein</fullName>
    </recommendedName>
</protein>
<feature type="transmembrane region" description="Helical" evidence="1">
    <location>
        <begin position="18"/>
        <end position="38"/>
    </location>
</feature>
<name>A0A848KCG7_9NOCA</name>
<sequence>MDNETPTVRVGLVSSRRIALYVSAGIVGFAVGFIAIIAPFGWNRLFTALAIGLLLGGAIAGWLLSQDGIILDDDAVSVRTPWRRSRIAWDRISGIHARRIVTTDSDGAEKWLFELQFAGSTETLALLEFPAVTSSWANPYEHRTREQLKAVFDIARAKGLPAAVPAAIAQPLKEHWHLEAPTY</sequence>
<keyword evidence="1" id="KW-0812">Transmembrane</keyword>
<reference evidence="2 3" key="2">
    <citation type="submission" date="2020-06" db="EMBL/GenBank/DDBJ databases">
        <title>Antribacter stalactiti gen. nov., sp. nov., a new member of the family Nacardiaceae isolated from a cave.</title>
        <authorList>
            <person name="Kim I.S."/>
        </authorList>
    </citation>
    <scope>NUCLEOTIDE SEQUENCE [LARGE SCALE GENOMIC DNA]</scope>
    <source>
        <strain evidence="2 3">YC2-7</strain>
    </source>
</reference>
<keyword evidence="1" id="KW-0472">Membrane</keyword>